<dbReference type="AlphaFoldDB" id="A0A506U4T6"/>
<keyword evidence="3" id="KW-1185">Reference proteome</keyword>
<sequence>MTTTSVKSKTNEPAIVTRDVASGVSRPSKEDVRERAQPKDDFVARRDTFAGSFSAMLTEAYDGDTAEQMHLLSHGVESEGHGGEDAEALEVSEVSERRRSQKTSPAERSEDSLLNRLRGKKEAESAEKVASAELAAPGKPKSLEAAQERFLLASTPMPISAIGTHVNLDAFSRLTDIFDSSGWKRDPHFSDAPLKANAA</sequence>
<organism evidence="2 3">
    <name type="scientific">Martelella alba</name>
    <dbReference type="NCBI Taxonomy" id="2590451"/>
    <lineage>
        <taxon>Bacteria</taxon>
        <taxon>Pseudomonadati</taxon>
        <taxon>Pseudomonadota</taxon>
        <taxon>Alphaproteobacteria</taxon>
        <taxon>Hyphomicrobiales</taxon>
        <taxon>Aurantimonadaceae</taxon>
        <taxon>Martelella</taxon>
    </lineage>
</organism>
<dbReference type="EMBL" id="VHLG01000011">
    <property type="protein sequence ID" value="TPW28850.1"/>
    <property type="molecule type" value="Genomic_DNA"/>
</dbReference>
<dbReference type="Proteomes" id="UP000318801">
    <property type="component" value="Unassembled WGS sequence"/>
</dbReference>
<reference evidence="2 3" key="1">
    <citation type="submission" date="2019-06" db="EMBL/GenBank/DDBJ databases">
        <authorList>
            <person name="Li M."/>
        </authorList>
    </citation>
    <scope>NUCLEOTIDE SEQUENCE [LARGE SCALE GENOMIC DNA]</scope>
    <source>
        <strain evidence="2 3">BGMRC2036</strain>
    </source>
</reference>
<proteinExistence type="predicted"/>
<feature type="region of interest" description="Disordered" evidence="1">
    <location>
        <begin position="68"/>
        <end position="141"/>
    </location>
</feature>
<evidence type="ECO:0000313" key="3">
    <source>
        <dbReference type="Proteomes" id="UP000318801"/>
    </source>
</evidence>
<dbReference type="OrthoDB" id="9956750at2"/>
<dbReference type="RefSeq" id="WP_141150048.1">
    <property type="nucleotide sequence ID" value="NZ_VHLG01000011.1"/>
</dbReference>
<evidence type="ECO:0000256" key="1">
    <source>
        <dbReference type="SAM" id="MobiDB-lite"/>
    </source>
</evidence>
<accession>A0A506U4T6</accession>
<comment type="caution">
    <text evidence="2">The sequence shown here is derived from an EMBL/GenBank/DDBJ whole genome shotgun (WGS) entry which is preliminary data.</text>
</comment>
<protein>
    <submittedName>
        <fullName evidence="2">Uncharacterized protein</fullName>
    </submittedName>
</protein>
<name>A0A506U4T6_9HYPH</name>
<feature type="region of interest" description="Disordered" evidence="1">
    <location>
        <begin position="1"/>
        <end position="40"/>
    </location>
</feature>
<evidence type="ECO:0000313" key="2">
    <source>
        <dbReference type="EMBL" id="TPW28850.1"/>
    </source>
</evidence>
<gene>
    <name evidence="2" type="ORF">FJU08_16100</name>
</gene>
<feature type="compositionally biased region" description="Basic and acidic residues" evidence="1">
    <location>
        <begin position="27"/>
        <end position="40"/>
    </location>
</feature>